<gene>
    <name evidence="1" type="ORF">TNCV_2580451</name>
</gene>
<proteinExistence type="predicted"/>
<evidence type="ECO:0000313" key="1">
    <source>
        <dbReference type="EMBL" id="GFY08013.1"/>
    </source>
</evidence>
<dbReference type="AlphaFoldDB" id="A0A8X6SJ98"/>
<accession>A0A8X6SJ98</accession>
<dbReference type="Proteomes" id="UP000887159">
    <property type="component" value="Unassembled WGS sequence"/>
</dbReference>
<protein>
    <submittedName>
        <fullName evidence="1">Uncharacterized protein</fullName>
    </submittedName>
</protein>
<evidence type="ECO:0000313" key="2">
    <source>
        <dbReference type="Proteomes" id="UP000887159"/>
    </source>
</evidence>
<reference evidence="1" key="1">
    <citation type="submission" date="2020-08" db="EMBL/GenBank/DDBJ databases">
        <title>Multicomponent nature underlies the extraordinary mechanical properties of spider dragline silk.</title>
        <authorList>
            <person name="Kono N."/>
            <person name="Nakamura H."/>
            <person name="Mori M."/>
            <person name="Yoshida Y."/>
            <person name="Ohtoshi R."/>
            <person name="Malay A.D."/>
            <person name="Moran D.A.P."/>
            <person name="Tomita M."/>
            <person name="Numata K."/>
            <person name="Arakawa K."/>
        </authorList>
    </citation>
    <scope>NUCLEOTIDE SEQUENCE</scope>
</reference>
<name>A0A8X6SJ98_TRICX</name>
<dbReference type="EMBL" id="BMAU01021279">
    <property type="protein sequence ID" value="GFY08013.1"/>
    <property type="molecule type" value="Genomic_DNA"/>
</dbReference>
<sequence>MRGNAPAIQPEQLGSKIRQTLWISKSFILIPLPEGESHAGLPLYTPHHYTGLRVQNT</sequence>
<keyword evidence="2" id="KW-1185">Reference proteome</keyword>
<comment type="caution">
    <text evidence="1">The sequence shown here is derived from an EMBL/GenBank/DDBJ whole genome shotgun (WGS) entry which is preliminary data.</text>
</comment>
<organism evidence="1 2">
    <name type="scientific">Trichonephila clavipes</name>
    <name type="common">Golden silk orbweaver</name>
    <name type="synonym">Nephila clavipes</name>
    <dbReference type="NCBI Taxonomy" id="2585209"/>
    <lineage>
        <taxon>Eukaryota</taxon>
        <taxon>Metazoa</taxon>
        <taxon>Ecdysozoa</taxon>
        <taxon>Arthropoda</taxon>
        <taxon>Chelicerata</taxon>
        <taxon>Arachnida</taxon>
        <taxon>Araneae</taxon>
        <taxon>Araneomorphae</taxon>
        <taxon>Entelegynae</taxon>
        <taxon>Araneoidea</taxon>
        <taxon>Nephilidae</taxon>
        <taxon>Trichonephila</taxon>
    </lineage>
</organism>